<keyword evidence="4 6" id="KW-1133">Transmembrane helix</keyword>
<proteinExistence type="predicted"/>
<keyword evidence="8" id="KW-0378">Hydrolase</keyword>
<feature type="transmembrane region" description="Helical" evidence="6">
    <location>
        <begin position="104"/>
        <end position="132"/>
    </location>
</feature>
<sequence length="173" mass="17915">MGGFTLPVLPMPVLDLGPTAPLLMALAALLCVVVAAGWDMAKFEIPDTVSVLLLVLAAAYGLLTPGFGWLSHLLAPLGFFALGLLLFARGWLGGGDIKLMTALAAWTGLSGLLPLLLGISIAGGVLALVLIIARRVNAGRSGMRLLAVDAPLPYAVAILAGVLWWASLAWPIR</sequence>
<dbReference type="AlphaFoldDB" id="A0A841L6M1"/>
<name>A0A841L6M1_9SPHN</name>
<dbReference type="GO" id="GO:0004190">
    <property type="term" value="F:aspartic-type endopeptidase activity"/>
    <property type="evidence" value="ECO:0007669"/>
    <property type="project" value="UniProtKB-EC"/>
</dbReference>
<dbReference type="PANTHER" id="PTHR36506">
    <property type="entry name" value="PREFLAGELLIN PEPTIDASE"/>
    <property type="match status" value="1"/>
</dbReference>
<evidence type="ECO:0000256" key="3">
    <source>
        <dbReference type="ARBA" id="ARBA00022692"/>
    </source>
</evidence>
<keyword evidence="5 6" id="KW-0472">Membrane</keyword>
<dbReference type="InterPro" id="IPR052218">
    <property type="entry name" value="Preflagellin_Peptidase"/>
</dbReference>
<reference evidence="8 9" key="1">
    <citation type="submission" date="2020-08" db="EMBL/GenBank/DDBJ databases">
        <title>Genomic Encyclopedia of Type Strains, Phase IV (KMG-IV): sequencing the most valuable type-strain genomes for metagenomic binning, comparative biology and taxonomic classification.</title>
        <authorList>
            <person name="Goeker M."/>
        </authorList>
    </citation>
    <scope>NUCLEOTIDE SEQUENCE [LARGE SCALE GENOMIC DNA]</scope>
    <source>
        <strain evidence="8 9">DSM 102189</strain>
    </source>
</reference>
<keyword evidence="3 6" id="KW-0812">Transmembrane</keyword>
<protein>
    <submittedName>
        <fullName evidence="8">Prepilin peptidase CpaA</fullName>
        <ecNumber evidence="8">3.4.23.43</ecNumber>
    </submittedName>
</protein>
<accession>A0A841L6M1</accession>
<dbReference type="EMBL" id="JACIIV010000004">
    <property type="protein sequence ID" value="MBB6226603.1"/>
    <property type="molecule type" value="Genomic_DNA"/>
</dbReference>
<comment type="caution">
    <text evidence="8">The sequence shown here is derived from an EMBL/GenBank/DDBJ whole genome shotgun (WGS) entry which is preliminary data.</text>
</comment>
<evidence type="ECO:0000313" key="8">
    <source>
        <dbReference type="EMBL" id="MBB6226603.1"/>
    </source>
</evidence>
<dbReference type="Pfam" id="PF01478">
    <property type="entry name" value="Peptidase_A24"/>
    <property type="match status" value="1"/>
</dbReference>
<evidence type="ECO:0000256" key="6">
    <source>
        <dbReference type="SAM" id="Phobius"/>
    </source>
</evidence>
<evidence type="ECO:0000256" key="5">
    <source>
        <dbReference type="ARBA" id="ARBA00023136"/>
    </source>
</evidence>
<evidence type="ECO:0000256" key="2">
    <source>
        <dbReference type="ARBA" id="ARBA00022475"/>
    </source>
</evidence>
<organism evidence="8 9">
    <name type="scientific">Polymorphobacter multimanifer</name>
    <dbReference type="NCBI Taxonomy" id="1070431"/>
    <lineage>
        <taxon>Bacteria</taxon>
        <taxon>Pseudomonadati</taxon>
        <taxon>Pseudomonadota</taxon>
        <taxon>Alphaproteobacteria</taxon>
        <taxon>Sphingomonadales</taxon>
        <taxon>Sphingosinicellaceae</taxon>
        <taxon>Polymorphobacter</taxon>
    </lineage>
</organism>
<evidence type="ECO:0000259" key="7">
    <source>
        <dbReference type="Pfam" id="PF01478"/>
    </source>
</evidence>
<feature type="transmembrane region" description="Helical" evidence="6">
    <location>
        <begin position="45"/>
        <end position="63"/>
    </location>
</feature>
<comment type="subcellular location">
    <subcellularLocation>
        <location evidence="1">Cell membrane</location>
        <topology evidence="1">Multi-pass membrane protein</topology>
    </subcellularLocation>
</comment>
<evidence type="ECO:0000313" key="9">
    <source>
        <dbReference type="Proteomes" id="UP000538147"/>
    </source>
</evidence>
<gene>
    <name evidence="8" type="ORF">FHS79_000760</name>
</gene>
<dbReference type="PANTHER" id="PTHR36506:SF1">
    <property type="entry name" value="PREFLAGELLIN PEPTIDASE"/>
    <property type="match status" value="1"/>
</dbReference>
<feature type="domain" description="Prepilin type IV endopeptidase peptidase" evidence="7">
    <location>
        <begin position="27"/>
        <end position="128"/>
    </location>
</feature>
<feature type="transmembrane region" description="Helical" evidence="6">
    <location>
        <begin position="152"/>
        <end position="172"/>
    </location>
</feature>
<dbReference type="InterPro" id="IPR000045">
    <property type="entry name" value="Prepilin_IV_endopep_pep"/>
</dbReference>
<evidence type="ECO:0000256" key="1">
    <source>
        <dbReference type="ARBA" id="ARBA00004651"/>
    </source>
</evidence>
<dbReference type="GO" id="GO:0005886">
    <property type="term" value="C:plasma membrane"/>
    <property type="evidence" value="ECO:0007669"/>
    <property type="project" value="UniProtKB-SubCell"/>
</dbReference>
<feature type="transmembrane region" description="Helical" evidence="6">
    <location>
        <begin position="20"/>
        <end position="38"/>
    </location>
</feature>
<dbReference type="Proteomes" id="UP000538147">
    <property type="component" value="Unassembled WGS sequence"/>
</dbReference>
<keyword evidence="2" id="KW-1003">Cell membrane</keyword>
<dbReference type="RefSeq" id="WP_184195588.1">
    <property type="nucleotide sequence ID" value="NZ_JACIIV010000004.1"/>
</dbReference>
<dbReference type="Gene3D" id="1.20.120.1220">
    <property type="match status" value="1"/>
</dbReference>
<dbReference type="EC" id="3.4.23.43" evidence="8"/>
<keyword evidence="9" id="KW-1185">Reference proteome</keyword>
<evidence type="ECO:0000256" key="4">
    <source>
        <dbReference type="ARBA" id="ARBA00022989"/>
    </source>
</evidence>